<feature type="compositionally biased region" description="Basic and acidic residues" evidence="2">
    <location>
        <begin position="64"/>
        <end position="73"/>
    </location>
</feature>
<name>A0A0D1ZTY6_9EURO</name>
<dbReference type="EMBL" id="KN847041">
    <property type="protein sequence ID" value="KIW31520.1"/>
    <property type="molecule type" value="Genomic_DNA"/>
</dbReference>
<evidence type="ECO:0000256" key="2">
    <source>
        <dbReference type="SAM" id="MobiDB-lite"/>
    </source>
</evidence>
<organism evidence="3 4">
    <name type="scientific">Cladophialophora immunda</name>
    <dbReference type="NCBI Taxonomy" id="569365"/>
    <lineage>
        <taxon>Eukaryota</taxon>
        <taxon>Fungi</taxon>
        <taxon>Dikarya</taxon>
        <taxon>Ascomycota</taxon>
        <taxon>Pezizomycotina</taxon>
        <taxon>Eurotiomycetes</taxon>
        <taxon>Chaetothyriomycetidae</taxon>
        <taxon>Chaetothyriales</taxon>
        <taxon>Herpotrichiellaceae</taxon>
        <taxon>Cladophialophora</taxon>
    </lineage>
</organism>
<proteinExistence type="predicted"/>
<dbReference type="EMBL" id="KN847041">
    <property type="protein sequence ID" value="KIW31521.1"/>
    <property type="molecule type" value="Genomic_DNA"/>
</dbReference>
<dbReference type="Proteomes" id="UP000054466">
    <property type="component" value="Unassembled WGS sequence"/>
</dbReference>
<evidence type="ECO:0000313" key="3">
    <source>
        <dbReference type="EMBL" id="KIW31521.1"/>
    </source>
</evidence>
<accession>A0A0D1ZTY6</accession>
<feature type="compositionally biased region" description="Polar residues" evidence="2">
    <location>
        <begin position="257"/>
        <end position="266"/>
    </location>
</feature>
<dbReference type="AlphaFoldDB" id="A0A0D1ZTY6"/>
<dbReference type="HOGENOM" id="CLU_036624_0_0_1"/>
<dbReference type="RefSeq" id="XP_016251736.1">
    <property type="nucleotide sequence ID" value="XM_016389834.1"/>
</dbReference>
<sequence length="393" mass="44002">MIAWEKITRLIVGRAVAERSEHKKLEKKYKEAEAALKLVTEVAPEPLPQCLSRPSSLWSAAISEDSRKPREGVLRTAQRPNYERSSSTPAVTHVTPRRSPSGPPDITARSLSQEELKRNYSSENFWDTKIHPLPPMPEMTGFGKYRRAVNASPEWQLEHLHKHLYDMSDIIVGHLGSQPPVGLDPETWNQYRTQYARTTSFASSRSSTTGLESAIASEYLDPVTGTKITRGFSASTTSSAASSFKEGSITFRRDSSFSKSSMTSPLSDVDVKGSRRPSRTSSYHASITSMHHLTAISEIQEPFTNLPRKIEKPCVFDANGNTESALASDEDEELEWEDMLEVGGANISNLTKRLDRTSSSRAMSHIKPALNRPRTKRQRSNTVRRVHLVDNRH</sequence>
<gene>
    <name evidence="3" type="ORF">PV07_03165</name>
</gene>
<dbReference type="STRING" id="569365.A0A0D1ZTY6"/>
<evidence type="ECO:0000313" key="4">
    <source>
        <dbReference type="Proteomes" id="UP000054466"/>
    </source>
</evidence>
<dbReference type="GeneID" id="27342359"/>
<dbReference type="RefSeq" id="XP_016251737.1">
    <property type="nucleotide sequence ID" value="XM_016389835.1"/>
</dbReference>
<dbReference type="VEuPathDB" id="FungiDB:PV07_03165"/>
<reference evidence="3 4" key="1">
    <citation type="submission" date="2015-01" db="EMBL/GenBank/DDBJ databases">
        <title>The Genome Sequence of Cladophialophora immunda CBS83496.</title>
        <authorList>
            <consortium name="The Broad Institute Genomics Platform"/>
            <person name="Cuomo C."/>
            <person name="de Hoog S."/>
            <person name="Gorbushina A."/>
            <person name="Stielow B."/>
            <person name="Teixiera M."/>
            <person name="Abouelleil A."/>
            <person name="Chapman S.B."/>
            <person name="Priest M."/>
            <person name="Young S.K."/>
            <person name="Wortman J."/>
            <person name="Nusbaum C."/>
            <person name="Birren B."/>
        </authorList>
    </citation>
    <scope>NUCLEOTIDE SEQUENCE [LARGE SCALE GENOMIC DNA]</scope>
    <source>
        <strain evidence="3 4">CBS 83496</strain>
    </source>
</reference>
<protein>
    <submittedName>
        <fullName evidence="3">Uncharacterized protein</fullName>
    </submittedName>
</protein>
<feature type="coiled-coil region" evidence="1">
    <location>
        <begin position="15"/>
        <end position="42"/>
    </location>
</feature>
<keyword evidence="4" id="KW-1185">Reference proteome</keyword>
<dbReference type="OrthoDB" id="4160901at2759"/>
<evidence type="ECO:0000256" key="1">
    <source>
        <dbReference type="SAM" id="Coils"/>
    </source>
</evidence>
<feature type="region of interest" description="Disordered" evidence="2">
    <location>
        <begin position="61"/>
        <end position="110"/>
    </location>
</feature>
<feature type="region of interest" description="Disordered" evidence="2">
    <location>
        <begin position="256"/>
        <end position="284"/>
    </location>
</feature>
<keyword evidence="1" id="KW-0175">Coiled coil</keyword>